<feature type="domain" description="Glycosyl transferase family 1" evidence="1">
    <location>
        <begin position="201"/>
        <end position="363"/>
    </location>
</feature>
<evidence type="ECO:0000259" key="2">
    <source>
        <dbReference type="Pfam" id="PF13439"/>
    </source>
</evidence>
<sequence>MRSNNLLVIANNFPNEDNSYVAGIFVKEQIKYLKNYFQTVYVISPVPYGMESLRKTTYRDYQYENVKVFFPKYFNVLFFYTRLRSIWVYFEIKAMLEVIEREGIDFDLIHAHFTWPSGAVAIELKTFFNVPVAITSHSNITFYKELKRKNSNYISIWKKSDAIIRVSKKDIPLFINSGVNSNKIYHIVNGYDPTKYFSIAKEKARELLNLPQGIEIILNISRLYRIKGQDYLVKAMAEVIKNRSNCRCYIGGNGPERDKLKDQISELGLQDYVHLIGFVPDDKMCLWINACDIFVLPSLNETNPTVMFECLGCGKPFVGTKVGGVPEIITSDDYGLLAEPGDTQDLAEKIKIALDKSWDERQILKYVEQYKWENIAAQIATVYDEICSENLTFKSA</sequence>
<protein>
    <recommendedName>
        <fullName evidence="5">Glycosyl transferase family 1</fullName>
    </recommendedName>
</protein>
<accession>A0A0F8I219</accession>
<dbReference type="AlphaFoldDB" id="A0A0F8I219"/>
<dbReference type="Pfam" id="PF00534">
    <property type="entry name" value="Glycos_transf_1"/>
    <property type="match status" value="1"/>
</dbReference>
<proteinExistence type="predicted"/>
<dbReference type="InterPro" id="IPR001296">
    <property type="entry name" value="Glyco_trans_1"/>
</dbReference>
<evidence type="ECO:0000313" key="3">
    <source>
        <dbReference type="EMBL" id="KKG83987.1"/>
    </source>
</evidence>
<dbReference type="PANTHER" id="PTHR45947:SF3">
    <property type="entry name" value="SULFOQUINOVOSYL TRANSFERASE SQD2"/>
    <property type="match status" value="1"/>
</dbReference>
<evidence type="ECO:0008006" key="5">
    <source>
        <dbReference type="Google" id="ProtNLM"/>
    </source>
</evidence>
<dbReference type="RefSeq" id="WP_048049814.1">
    <property type="nucleotide sequence ID" value="NZ_JJPP01000008.1"/>
</dbReference>
<name>A0A0F8I219_METMZ</name>
<dbReference type="PANTHER" id="PTHR45947">
    <property type="entry name" value="SULFOQUINOVOSYL TRANSFERASE SQD2"/>
    <property type="match status" value="1"/>
</dbReference>
<dbReference type="EMBL" id="JJPP01000008">
    <property type="protein sequence ID" value="KKG83987.1"/>
    <property type="molecule type" value="Genomic_DNA"/>
</dbReference>
<organism evidence="3 4">
    <name type="scientific">Methanosarcina mazei</name>
    <name type="common">Methanosarcina frisia</name>
    <dbReference type="NCBI Taxonomy" id="2209"/>
    <lineage>
        <taxon>Archaea</taxon>
        <taxon>Methanobacteriati</taxon>
        <taxon>Methanobacteriota</taxon>
        <taxon>Stenosarchaea group</taxon>
        <taxon>Methanomicrobia</taxon>
        <taxon>Methanosarcinales</taxon>
        <taxon>Methanosarcinaceae</taxon>
        <taxon>Methanosarcina</taxon>
    </lineage>
</organism>
<reference evidence="3 4" key="1">
    <citation type="journal article" date="2015" name="ISME J.">
        <title>Genomic and phenotypic differentiation among Methanosarcina mazei populations from Columbia River sediment.</title>
        <authorList>
            <person name="Youngblut N.D."/>
            <person name="Wirth J.S."/>
            <person name="Henriksen J.R."/>
            <person name="Smith M."/>
            <person name="Simon H."/>
            <person name="Metcalf W.W."/>
            <person name="Whitaker R.J."/>
        </authorList>
    </citation>
    <scope>NUCLEOTIDE SEQUENCE [LARGE SCALE GENOMIC DNA]</scope>
    <source>
        <strain evidence="3 4">3.H.A.2.4</strain>
    </source>
</reference>
<dbReference type="InterPro" id="IPR050194">
    <property type="entry name" value="Glycosyltransferase_grp1"/>
</dbReference>
<dbReference type="Proteomes" id="UP000034817">
    <property type="component" value="Unassembled WGS sequence"/>
</dbReference>
<comment type="caution">
    <text evidence="3">The sequence shown here is derived from an EMBL/GenBank/DDBJ whole genome shotgun (WGS) entry which is preliminary data.</text>
</comment>
<gene>
    <name evidence="3" type="ORF">DU55_04620</name>
</gene>
<evidence type="ECO:0000259" key="1">
    <source>
        <dbReference type="Pfam" id="PF00534"/>
    </source>
</evidence>
<feature type="domain" description="Glycosyltransferase subfamily 4-like N-terminal" evidence="2">
    <location>
        <begin position="55"/>
        <end position="194"/>
    </location>
</feature>
<dbReference type="Pfam" id="PF13439">
    <property type="entry name" value="Glyco_transf_4"/>
    <property type="match status" value="1"/>
</dbReference>
<dbReference type="SUPFAM" id="SSF53756">
    <property type="entry name" value="UDP-Glycosyltransferase/glycogen phosphorylase"/>
    <property type="match status" value="1"/>
</dbReference>
<evidence type="ECO:0000313" key="4">
    <source>
        <dbReference type="Proteomes" id="UP000034817"/>
    </source>
</evidence>
<dbReference type="PATRIC" id="fig|2209.72.peg.1008"/>
<dbReference type="Gene3D" id="3.40.50.2000">
    <property type="entry name" value="Glycogen Phosphorylase B"/>
    <property type="match status" value="2"/>
</dbReference>
<dbReference type="GO" id="GO:0016757">
    <property type="term" value="F:glycosyltransferase activity"/>
    <property type="evidence" value="ECO:0007669"/>
    <property type="project" value="InterPro"/>
</dbReference>
<dbReference type="InterPro" id="IPR028098">
    <property type="entry name" value="Glyco_trans_4-like_N"/>
</dbReference>